<protein>
    <recommendedName>
        <fullName evidence="7">Peptidase S8/S53 domain-containing protein</fullName>
    </recommendedName>
</protein>
<dbReference type="EMBL" id="JAVXUP010000493">
    <property type="protein sequence ID" value="KAK3026626.1"/>
    <property type="molecule type" value="Genomic_DNA"/>
</dbReference>
<name>A0AA89BBI1_9ASTE</name>
<dbReference type="AlphaFoldDB" id="A0AA89BBI1"/>
<evidence type="ECO:0000256" key="1">
    <source>
        <dbReference type="ARBA" id="ARBA00011073"/>
    </source>
</evidence>
<dbReference type="SUPFAM" id="SSF52743">
    <property type="entry name" value="Subtilisin-like"/>
    <property type="match status" value="2"/>
</dbReference>
<evidence type="ECO:0000313" key="8">
    <source>
        <dbReference type="EMBL" id="KAK3026626.1"/>
    </source>
</evidence>
<evidence type="ECO:0000256" key="4">
    <source>
        <dbReference type="ARBA" id="ARBA00022801"/>
    </source>
</evidence>
<proteinExistence type="inferred from homology"/>
<dbReference type="PANTHER" id="PTHR10795">
    <property type="entry name" value="PROPROTEIN CONVERTASE SUBTILISIN/KEXIN"/>
    <property type="match status" value="1"/>
</dbReference>
<dbReference type="InterPro" id="IPR000209">
    <property type="entry name" value="Peptidase_S8/S53_dom"/>
</dbReference>
<evidence type="ECO:0000256" key="2">
    <source>
        <dbReference type="ARBA" id="ARBA00022670"/>
    </source>
</evidence>
<organism evidence="8 9">
    <name type="scientific">Escallonia herrerae</name>
    <dbReference type="NCBI Taxonomy" id="1293975"/>
    <lineage>
        <taxon>Eukaryota</taxon>
        <taxon>Viridiplantae</taxon>
        <taxon>Streptophyta</taxon>
        <taxon>Embryophyta</taxon>
        <taxon>Tracheophyta</taxon>
        <taxon>Spermatophyta</taxon>
        <taxon>Magnoliopsida</taxon>
        <taxon>eudicotyledons</taxon>
        <taxon>Gunneridae</taxon>
        <taxon>Pentapetalae</taxon>
        <taxon>asterids</taxon>
        <taxon>campanulids</taxon>
        <taxon>Escalloniales</taxon>
        <taxon>Escalloniaceae</taxon>
        <taxon>Escallonia</taxon>
    </lineage>
</organism>
<evidence type="ECO:0000256" key="6">
    <source>
        <dbReference type="PROSITE-ProRule" id="PRU01240"/>
    </source>
</evidence>
<dbReference type="InterPro" id="IPR015500">
    <property type="entry name" value="Peptidase_S8_subtilisin-rel"/>
</dbReference>
<keyword evidence="2" id="KW-0645">Protease</keyword>
<dbReference type="GO" id="GO:0004252">
    <property type="term" value="F:serine-type endopeptidase activity"/>
    <property type="evidence" value="ECO:0007669"/>
    <property type="project" value="InterPro"/>
</dbReference>
<sequence>MIWHEELQEERYPRPELQRTKFCRQSGCSDANILAGFDDAIADRVDIITMSVGTESANDLFSDSINIAIGSFHAIERGILTVNSAGNNGFTPGKVSSVAPWMLTVAASTIDRRIIDKLVLENGKTLMPPSIDNVMLLTKKGRQDILHLHIVYLGALPNGKYSPLSHHSSLLQEIVDPRILQPQTTRSWDFTGLSVNAGGTPTIESDVIVGILDTGIWPESKSFSDEGFGPAPKKWKGACKGGTNFTCNNKLIGARYYTKNEDDCARDTDGHGTHTASTVAGNVVKNASFYGLARGTARGGVPSARIATFKVCGQYGCFDADILAGFDDAIADGADIITISLGAESTSDLFSNSSRK</sequence>
<gene>
    <name evidence="8" type="ORF">RJ639_040653</name>
</gene>
<comment type="caution">
    <text evidence="6">Lacks conserved residue(s) required for the propagation of feature annotation.</text>
</comment>
<dbReference type="PRINTS" id="PR00723">
    <property type="entry name" value="SUBTILISIN"/>
</dbReference>
<dbReference type="Proteomes" id="UP001188597">
    <property type="component" value="Unassembled WGS sequence"/>
</dbReference>
<keyword evidence="4" id="KW-0378">Hydrolase</keyword>
<evidence type="ECO:0000256" key="3">
    <source>
        <dbReference type="ARBA" id="ARBA00022729"/>
    </source>
</evidence>
<dbReference type="Pfam" id="PF00082">
    <property type="entry name" value="Peptidase_S8"/>
    <property type="match status" value="2"/>
</dbReference>
<keyword evidence="3" id="KW-0732">Signal</keyword>
<feature type="domain" description="Peptidase S8/S53" evidence="7">
    <location>
        <begin position="205"/>
        <end position="349"/>
    </location>
</feature>
<dbReference type="PROSITE" id="PS51892">
    <property type="entry name" value="SUBTILASE"/>
    <property type="match status" value="1"/>
</dbReference>
<dbReference type="GO" id="GO:0006508">
    <property type="term" value="P:proteolysis"/>
    <property type="evidence" value="ECO:0007669"/>
    <property type="project" value="UniProtKB-KW"/>
</dbReference>
<feature type="domain" description="Peptidase S8/S53" evidence="7">
    <location>
        <begin position="20"/>
        <end position="182"/>
    </location>
</feature>
<dbReference type="InterPro" id="IPR036852">
    <property type="entry name" value="Peptidase_S8/S53_dom_sf"/>
</dbReference>
<keyword evidence="5" id="KW-0720">Serine protease</keyword>
<accession>A0AA89BBI1</accession>
<dbReference type="Gene3D" id="3.40.50.200">
    <property type="entry name" value="Peptidase S8/S53 domain"/>
    <property type="match status" value="2"/>
</dbReference>
<evidence type="ECO:0000256" key="5">
    <source>
        <dbReference type="ARBA" id="ARBA00022825"/>
    </source>
</evidence>
<comment type="caution">
    <text evidence="8">The sequence shown here is derived from an EMBL/GenBank/DDBJ whole genome shotgun (WGS) entry which is preliminary data.</text>
</comment>
<evidence type="ECO:0000313" key="9">
    <source>
        <dbReference type="Proteomes" id="UP001188597"/>
    </source>
</evidence>
<comment type="similarity">
    <text evidence="1 6">Belongs to the peptidase S8 family.</text>
</comment>
<dbReference type="InterPro" id="IPR045051">
    <property type="entry name" value="SBT"/>
</dbReference>
<reference evidence="8" key="1">
    <citation type="submission" date="2022-12" db="EMBL/GenBank/DDBJ databases">
        <title>Draft genome assemblies for two species of Escallonia (Escalloniales).</title>
        <authorList>
            <person name="Chanderbali A."/>
            <person name="Dervinis C."/>
            <person name="Anghel I."/>
            <person name="Soltis D."/>
            <person name="Soltis P."/>
            <person name="Zapata F."/>
        </authorList>
    </citation>
    <scope>NUCLEOTIDE SEQUENCE</scope>
    <source>
        <strain evidence="8">UCBG64.0493</strain>
        <tissue evidence="8">Leaf</tissue>
    </source>
</reference>
<keyword evidence="9" id="KW-1185">Reference proteome</keyword>
<evidence type="ECO:0000259" key="7">
    <source>
        <dbReference type="Pfam" id="PF00082"/>
    </source>
</evidence>